<dbReference type="InterPro" id="IPR000014">
    <property type="entry name" value="PAS"/>
</dbReference>
<dbReference type="InterPro" id="IPR035965">
    <property type="entry name" value="PAS-like_dom_sf"/>
</dbReference>
<feature type="region of interest" description="Disordered" evidence="4">
    <location>
        <begin position="1"/>
        <end position="22"/>
    </location>
</feature>
<evidence type="ECO:0000259" key="5">
    <source>
        <dbReference type="PROSITE" id="PS50111"/>
    </source>
</evidence>
<dbReference type="EMBL" id="JAUSQZ010000001">
    <property type="protein sequence ID" value="MDP9831018.1"/>
    <property type="molecule type" value="Genomic_DNA"/>
</dbReference>
<dbReference type="PROSITE" id="PS50111">
    <property type="entry name" value="CHEMOTAXIS_TRANSDUC_2"/>
    <property type="match status" value="1"/>
</dbReference>
<name>A0ABT9PE96_9ACTN</name>
<evidence type="ECO:0000256" key="3">
    <source>
        <dbReference type="SAM" id="Coils"/>
    </source>
</evidence>
<evidence type="ECO:0000256" key="1">
    <source>
        <dbReference type="ARBA" id="ARBA00023224"/>
    </source>
</evidence>
<dbReference type="Proteomes" id="UP001235712">
    <property type="component" value="Unassembled WGS sequence"/>
</dbReference>
<protein>
    <submittedName>
        <fullName evidence="6">PAS domain-containing protein</fullName>
    </submittedName>
</protein>
<proteinExistence type="predicted"/>
<dbReference type="PANTHER" id="PTHR32089:SF112">
    <property type="entry name" value="LYSOZYME-LIKE PROTEIN-RELATED"/>
    <property type="match status" value="1"/>
</dbReference>
<dbReference type="InterPro" id="IPR004089">
    <property type="entry name" value="MCPsignal_dom"/>
</dbReference>
<feature type="domain" description="Methyl-accepting transducer" evidence="5">
    <location>
        <begin position="184"/>
        <end position="337"/>
    </location>
</feature>
<keyword evidence="3" id="KW-0175">Coiled coil</keyword>
<dbReference type="PANTHER" id="PTHR32089">
    <property type="entry name" value="METHYL-ACCEPTING CHEMOTAXIS PROTEIN MCPB"/>
    <property type="match status" value="1"/>
</dbReference>
<reference evidence="6 7" key="1">
    <citation type="submission" date="2023-07" db="EMBL/GenBank/DDBJ databases">
        <title>Sequencing the genomes of 1000 actinobacteria strains.</title>
        <authorList>
            <person name="Klenk H.-P."/>
        </authorList>
    </citation>
    <scope>NUCLEOTIDE SEQUENCE [LARGE SCALE GENOMIC DNA]</scope>
    <source>
        <strain evidence="6 7">DSM 44388</strain>
    </source>
</reference>
<evidence type="ECO:0000313" key="6">
    <source>
        <dbReference type="EMBL" id="MDP9831018.1"/>
    </source>
</evidence>
<dbReference type="SUPFAM" id="SSF55785">
    <property type="entry name" value="PYP-like sensor domain (PAS domain)"/>
    <property type="match status" value="1"/>
</dbReference>
<feature type="coiled-coil region" evidence="3">
    <location>
        <begin position="24"/>
        <end position="51"/>
    </location>
</feature>
<accession>A0ABT9PE96</accession>
<evidence type="ECO:0000313" key="7">
    <source>
        <dbReference type="Proteomes" id="UP001235712"/>
    </source>
</evidence>
<dbReference type="Gene3D" id="3.30.450.20">
    <property type="entry name" value="PAS domain"/>
    <property type="match status" value="1"/>
</dbReference>
<dbReference type="RefSeq" id="WP_307250388.1">
    <property type="nucleotide sequence ID" value="NZ_JAUSQZ010000001.1"/>
</dbReference>
<sequence length="344" mass="37383">MAFFRNRSSEVESTSETSPVQQKLEAAEATAAKAAAELEAARAEMDYVRERYELMITASNTGLWDLTVVAGDPVNPNSAFWWSDGLRRMLGFRDENDFPNVLSSWSSRLHPDDQGWALEAFAAHLNDKTGRTPYDVVFRMQLKTGEYRWYSAVGKTKRAADGTALRVAGSLMDIHEQKELALMMGGFVDRLGSNAEALSTVGQEMAQTSRSAVDAAEATARTVEKLGESSTEIGKVIQFITTIADQTNLLALNATIEAARAGEAGRGFAVVATEVKALATETSKATGDIASKVEAIREDTQNAVIAIQEIQRIVAAFEASQHTIADVVEQQREAADEGRKLQLS</sequence>
<organism evidence="6 7">
    <name type="scientific">Kineosporia succinea</name>
    <dbReference type="NCBI Taxonomy" id="84632"/>
    <lineage>
        <taxon>Bacteria</taxon>
        <taxon>Bacillati</taxon>
        <taxon>Actinomycetota</taxon>
        <taxon>Actinomycetes</taxon>
        <taxon>Kineosporiales</taxon>
        <taxon>Kineosporiaceae</taxon>
        <taxon>Kineosporia</taxon>
    </lineage>
</organism>
<dbReference type="Pfam" id="PF08447">
    <property type="entry name" value="PAS_3"/>
    <property type="match status" value="1"/>
</dbReference>
<gene>
    <name evidence="6" type="ORF">J2S57_006767</name>
</gene>
<comment type="caution">
    <text evidence="6">The sequence shown here is derived from an EMBL/GenBank/DDBJ whole genome shotgun (WGS) entry which is preliminary data.</text>
</comment>
<evidence type="ECO:0000256" key="4">
    <source>
        <dbReference type="SAM" id="MobiDB-lite"/>
    </source>
</evidence>
<dbReference type="Gene3D" id="1.10.287.950">
    <property type="entry name" value="Methyl-accepting chemotaxis protein"/>
    <property type="match status" value="1"/>
</dbReference>
<dbReference type="CDD" id="cd00130">
    <property type="entry name" value="PAS"/>
    <property type="match status" value="1"/>
</dbReference>
<keyword evidence="7" id="KW-1185">Reference proteome</keyword>
<dbReference type="SUPFAM" id="SSF58104">
    <property type="entry name" value="Methyl-accepting chemotaxis protein (MCP) signaling domain"/>
    <property type="match status" value="1"/>
</dbReference>
<dbReference type="Pfam" id="PF00015">
    <property type="entry name" value="MCPsignal"/>
    <property type="match status" value="1"/>
</dbReference>
<evidence type="ECO:0000256" key="2">
    <source>
        <dbReference type="PROSITE-ProRule" id="PRU00284"/>
    </source>
</evidence>
<dbReference type="InterPro" id="IPR013655">
    <property type="entry name" value="PAS_fold_3"/>
</dbReference>
<keyword evidence="1 2" id="KW-0807">Transducer</keyword>
<dbReference type="SMART" id="SM00283">
    <property type="entry name" value="MA"/>
    <property type="match status" value="1"/>
</dbReference>